<organism evidence="1 2">
    <name type="scientific">Schistosoma rodhaini</name>
    <dbReference type="NCBI Taxonomy" id="6188"/>
    <lineage>
        <taxon>Eukaryota</taxon>
        <taxon>Metazoa</taxon>
        <taxon>Spiralia</taxon>
        <taxon>Lophotrochozoa</taxon>
        <taxon>Platyhelminthes</taxon>
        <taxon>Trematoda</taxon>
        <taxon>Digenea</taxon>
        <taxon>Strigeidida</taxon>
        <taxon>Schistosomatoidea</taxon>
        <taxon>Schistosomatidae</taxon>
        <taxon>Schistosoma</taxon>
    </lineage>
</organism>
<dbReference type="PANTHER" id="PTHR31508:SF2">
    <property type="entry name" value="PROTEIN PITCHFORK"/>
    <property type="match status" value="1"/>
</dbReference>
<protein>
    <submittedName>
        <fullName evidence="2">Uncharacterized protein</fullName>
    </submittedName>
</protein>
<dbReference type="GO" id="GO:0031344">
    <property type="term" value="P:regulation of cell projection organization"/>
    <property type="evidence" value="ECO:0007669"/>
    <property type="project" value="TreeGrafter"/>
</dbReference>
<dbReference type="Pfam" id="PF07004">
    <property type="entry name" value="SHIPPO-rpt"/>
    <property type="match status" value="1"/>
</dbReference>
<dbReference type="GO" id="GO:0008092">
    <property type="term" value="F:cytoskeletal protein binding"/>
    <property type="evidence" value="ECO:0007669"/>
    <property type="project" value="TreeGrafter"/>
</dbReference>
<evidence type="ECO:0000313" key="2">
    <source>
        <dbReference type="WBParaSite" id="SRDH1_45680.5"/>
    </source>
</evidence>
<name>A0AA85FFH8_9TREM</name>
<dbReference type="AlphaFoldDB" id="A0AA85FFH8"/>
<reference evidence="2" key="2">
    <citation type="submission" date="2023-11" db="UniProtKB">
        <authorList>
            <consortium name="WormBaseParasite"/>
        </authorList>
    </citation>
    <scope>IDENTIFICATION</scope>
</reference>
<proteinExistence type="predicted"/>
<dbReference type="Proteomes" id="UP000050792">
    <property type="component" value="Unassembled WGS sequence"/>
</dbReference>
<dbReference type="WBParaSite" id="SRDH1_45680.5">
    <property type="protein sequence ID" value="SRDH1_45680.5"/>
    <property type="gene ID" value="SRDH1_45680"/>
</dbReference>
<reference evidence="1" key="1">
    <citation type="submission" date="2022-06" db="EMBL/GenBank/DDBJ databases">
        <authorList>
            <person name="Berger JAMES D."/>
            <person name="Berger JAMES D."/>
        </authorList>
    </citation>
    <scope>NUCLEOTIDE SEQUENCE [LARGE SCALE GENOMIC DNA]</scope>
</reference>
<accession>A0AA85FFH8</accession>
<dbReference type="PANTHER" id="PTHR31508">
    <property type="entry name" value="PROTEIN PITCHFORK"/>
    <property type="match status" value="1"/>
</dbReference>
<sequence>MTSKVGHIMNYFDKQAAIEKIKAVLSERKTPYAFGSCQERSLYPESIPHHRLGVTLASINGNEFVGPTTYDIQTPDISEFNKKSISTRGYTLGARTARRMNNYLSNSDFPDPGAYQDFVNKTSSVRPNKKPFNQSTYRTDKSLIDESIVGVGTYNVTKQSGQHVQWQMDTMLHPMNLPKIEQQSTILMNTDKLNTTTEYKRYLRKLAYLKLYYL</sequence>
<dbReference type="InterPro" id="IPR033602">
    <property type="entry name" value="CIMAP3"/>
</dbReference>
<keyword evidence="1" id="KW-1185">Reference proteome</keyword>
<evidence type="ECO:0000313" key="1">
    <source>
        <dbReference type="Proteomes" id="UP000050792"/>
    </source>
</evidence>
<dbReference type="InterPro" id="IPR010736">
    <property type="entry name" value="SHIPPO-rpt"/>
</dbReference>